<dbReference type="InterPro" id="IPR020625">
    <property type="entry name" value="Schiff_base-form_aldolases_AS"/>
</dbReference>
<dbReference type="EC" id="4.3.3.7" evidence="4 12"/>
<accession>L0RVA0</accession>
<keyword evidence="5 12" id="KW-0963">Cytoplasm</keyword>
<dbReference type="RefSeq" id="WP_013777157.1">
    <property type="nucleotide sequence ID" value="NC_015519.1"/>
</dbReference>
<evidence type="ECO:0000256" key="3">
    <source>
        <dbReference type="ARBA" id="ARBA00007592"/>
    </source>
</evidence>
<accession>F4LRH0</accession>
<dbReference type="Gene3D" id="3.20.20.70">
    <property type="entry name" value="Aldolase class I"/>
    <property type="match status" value="1"/>
</dbReference>
<evidence type="ECO:0000256" key="11">
    <source>
        <dbReference type="ARBA" id="ARBA00047836"/>
    </source>
</evidence>
<keyword evidence="6 12" id="KW-0028">Amino-acid biosynthesis</keyword>
<dbReference type="NCBIfam" id="TIGR00674">
    <property type="entry name" value="dapA"/>
    <property type="match status" value="1"/>
</dbReference>
<evidence type="ECO:0000256" key="8">
    <source>
        <dbReference type="ARBA" id="ARBA00023154"/>
    </source>
</evidence>
<protein>
    <recommendedName>
        <fullName evidence="4 12">4-hydroxy-tetrahydrodipicolinate synthase</fullName>
        <shortName evidence="12">HTPA synthase</shortName>
        <ecNumber evidence="4 12">4.3.3.7</ecNumber>
    </recommendedName>
</protein>
<evidence type="ECO:0000256" key="15">
    <source>
        <dbReference type="PIRSR" id="PIRSR001365-2"/>
    </source>
</evidence>
<comment type="subcellular location">
    <subcellularLocation>
        <location evidence="12">Cytoplasm</location>
    </subcellularLocation>
</comment>
<dbReference type="AlphaFoldDB" id="F4LRH0"/>
<evidence type="ECO:0000313" key="16">
    <source>
        <dbReference type="EMBL" id="CCP24695.1"/>
    </source>
</evidence>
<feature type="binding site" evidence="12 15">
    <location>
        <position position="46"/>
    </location>
    <ligand>
        <name>pyruvate</name>
        <dbReference type="ChEBI" id="CHEBI:15361"/>
    </ligand>
</feature>
<keyword evidence="10 12" id="KW-0704">Schiff base</keyword>
<feature type="site" description="Part of a proton relay during catalysis" evidence="12">
    <location>
        <position position="108"/>
    </location>
</feature>
<organism evidence="16 17">
    <name type="scientific">Tepidanaerobacter acetatoxydans (strain DSM 21804 / JCM 16047 / Re1)</name>
    <dbReference type="NCBI Taxonomy" id="1209989"/>
    <lineage>
        <taxon>Bacteria</taxon>
        <taxon>Bacillati</taxon>
        <taxon>Bacillota</taxon>
        <taxon>Clostridia</taxon>
        <taxon>Thermosediminibacterales</taxon>
        <taxon>Tepidanaerobacteraceae</taxon>
        <taxon>Tepidanaerobacter</taxon>
    </lineage>
</organism>
<dbReference type="CDD" id="cd00950">
    <property type="entry name" value="DHDPS"/>
    <property type="match status" value="1"/>
</dbReference>
<evidence type="ECO:0000256" key="10">
    <source>
        <dbReference type="ARBA" id="ARBA00023270"/>
    </source>
</evidence>
<dbReference type="PANTHER" id="PTHR12128:SF66">
    <property type="entry name" value="4-HYDROXY-2-OXOGLUTARATE ALDOLASE, MITOCHONDRIAL"/>
    <property type="match status" value="1"/>
</dbReference>
<dbReference type="SUPFAM" id="SSF51569">
    <property type="entry name" value="Aldolase"/>
    <property type="match status" value="1"/>
</dbReference>
<proteinExistence type="inferred from homology"/>
<dbReference type="KEGG" id="tep:TepRe1_0018"/>
<dbReference type="UniPathway" id="UPA00034">
    <property type="reaction ID" value="UER00017"/>
</dbReference>
<evidence type="ECO:0000256" key="7">
    <source>
        <dbReference type="ARBA" id="ARBA00022915"/>
    </source>
</evidence>
<sequence>MIFGKVITAMVTPFDEELNIDYKALENLIEHLLATGTDTLLVAGTTGESPTLTDEEKLDLFKACKEIAGKRAKIMAGTGSNSTLHSIELSQKAEKVGVDGLLLVSPYYNKPTQEGLYRHFKAIAEAVNIPVVPYNVPGRTAVTIEPETLARLSEIKNVAAVKDAVGNLDKTSKTRLLAPNLEIYSGDDSLTLPMLALGAQGVISVASHVVGSEIKQMITSFEEGNTKKAKEIHLKLFNIFKALFVITNPIPVKAALNLIGVQVGGLRLPLCPADENTITILRSELRKLGKIE</sequence>
<evidence type="ECO:0000256" key="4">
    <source>
        <dbReference type="ARBA" id="ARBA00012086"/>
    </source>
</evidence>
<keyword evidence="7 12" id="KW-0220">Diaminopimelate biosynthesis</keyword>
<dbReference type="PRINTS" id="PR00146">
    <property type="entry name" value="DHPICSNTHASE"/>
</dbReference>
<evidence type="ECO:0000256" key="13">
    <source>
        <dbReference type="PIRNR" id="PIRNR001365"/>
    </source>
</evidence>
<comment type="caution">
    <text evidence="12">Was originally thought to be a dihydrodipicolinate synthase (DHDPS), catalyzing the condensation of (S)-aspartate-beta-semialdehyde [(S)-ASA] and pyruvate to dihydrodipicolinate (DHDP). However, it was shown in E.coli that the product of the enzymatic reaction is not dihydrodipicolinate but in fact (4S)-4-hydroxy-2,3,4,5-tetrahydro-(2S)-dipicolinic acid (HTPA), and that the consecutive dehydration reaction leading to DHDP is not spontaneous but catalyzed by DapB.</text>
</comment>
<dbReference type="EMBL" id="HF563609">
    <property type="protein sequence ID" value="CCP24695.1"/>
    <property type="molecule type" value="Genomic_DNA"/>
</dbReference>
<dbReference type="InterPro" id="IPR013785">
    <property type="entry name" value="Aldolase_TIM"/>
</dbReference>
<keyword evidence="9 12" id="KW-0456">Lyase</keyword>
<dbReference type="GO" id="GO:0009089">
    <property type="term" value="P:lysine biosynthetic process via diaminopimelate"/>
    <property type="evidence" value="ECO:0007669"/>
    <property type="project" value="UniProtKB-UniRule"/>
</dbReference>
<evidence type="ECO:0000256" key="14">
    <source>
        <dbReference type="PIRSR" id="PIRSR001365-1"/>
    </source>
</evidence>
<dbReference type="GO" id="GO:0008840">
    <property type="term" value="F:4-hydroxy-tetrahydrodipicolinate synthase activity"/>
    <property type="evidence" value="ECO:0007669"/>
    <property type="project" value="UniProtKB-UniRule"/>
</dbReference>
<comment type="pathway">
    <text evidence="2 12">Amino-acid biosynthesis; L-lysine biosynthesis via DAP pathway; (S)-tetrahydrodipicolinate from L-aspartate: step 3/4.</text>
</comment>
<evidence type="ECO:0000256" key="5">
    <source>
        <dbReference type="ARBA" id="ARBA00022490"/>
    </source>
</evidence>
<dbReference type="SMART" id="SM01130">
    <property type="entry name" value="DHDPS"/>
    <property type="match status" value="1"/>
</dbReference>
<dbReference type="PATRIC" id="fig|1209989.3.peg.22"/>
<evidence type="ECO:0000256" key="1">
    <source>
        <dbReference type="ARBA" id="ARBA00003294"/>
    </source>
</evidence>
<feature type="site" description="Part of a proton relay during catalysis" evidence="12">
    <location>
        <position position="45"/>
    </location>
</feature>
<dbReference type="InterPro" id="IPR002220">
    <property type="entry name" value="DapA-like"/>
</dbReference>
<comment type="similarity">
    <text evidence="3 12 13">Belongs to the DapA family.</text>
</comment>
<dbReference type="PROSITE" id="PS00666">
    <property type="entry name" value="DHDPS_2"/>
    <property type="match status" value="1"/>
</dbReference>
<evidence type="ECO:0000256" key="12">
    <source>
        <dbReference type="HAMAP-Rule" id="MF_00418"/>
    </source>
</evidence>
<gene>
    <name evidence="12 16" type="primary">dapA</name>
    <name evidence="16" type="ordered locus">TEPIRE1_0018</name>
</gene>
<comment type="function">
    <text evidence="1 12">Catalyzes the condensation of (S)-aspartate-beta-semialdehyde [(S)-ASA] and pyruvate to 4-hydroxy-tetrahydrodipicolinate (HTPA).</text>
</comment>
<dbReference type="Pfam" id="PF00701">
    <property type="entry name" value="DHDPS"/>
    <property type="match status" value="1"/>
</dbReference>
<dbReference type="STRING" id="1209989.TepRe1_0018"/>
<feature type="active site" description="Schiff-base intermediate with substrate" evidence="12 14">
    <location>
        <position position="162"/>
    </location>
</feature>
<feature type="binding site" evidence="12 15">
    <location>
        <position position="203"/>
    </location>
    <ligand>
        <name>pyruvate</name>
        <dbReference type="ChEBI" id="CHEBI:15361"/>
    </ligand>
</feature>
<dbReference type="GO" id="GO:0019877">
    <property type="term" value="P:diaminopimelate biosynthetic process"/>
    <property type="evidence" value="ECO:0007669"/>
    <property type="project" value="UniProtKB-UniRule"/>
</dbReference>
<evidence type="ECO:0000256" key="6">
    <source>
        <dbReference type="ARBA" id="ARBA00022605"/>
    </source>
</evidence>
<dbReference type="InterPro" id="IPR005263">
    <property type="entry name" value="DapA"/>
</dbReference>
<dbReference type="HOGENOM" id="CLU_049343_7_1_9"/>
<dbReference type="KEGG" id="tae:TepiRe1_0018"/>
<dbReference type="eggNOG" id="COG0329">
    <property type="taxonomic scope" value="Bacteria"/>
</dbReference>
<evidence type="ECO:0000313" key="17">
    <source>
        <dbReference type="Proteomes" id="UP000010802"/>
    </source>
</evidence>
<dbReference type="PIRSF" id="PIRSF001365">
    <property type="entry name" value="DHDPS"/>
    <property type="match status" value="1"/>
</dbReference>
<evidence type="ECO:0000256" key="9">
    <source>
        <dbReference type="ARBA" id="ARBA00023239"/>
    </source>
</evidence>
<dbReference type="HAMAP" id="MF_00418">
    <property type="entry name" value="DapA"/>
    <property type="match status" value="1"/>
</dbReference>
<dbReference type="Proteomes" id="UP000010802">
    <property type="component" value="Chromosome"/>
</dbReference>
<comment type="subunit">
    <text evidence="12">Homotetramer; dimer of dimers.</text>
</comment>
<evidence type="ECO:0000256" key="2">
    <source>
        <dbReference type="ARBA" id="ARBA00005120"/>
    </source>
</evidence>
<feature type="active site" description="Proton donor/acceptor" evidence="12 14">
    <location>
        <position position="134"/>
    </location>
</feature>
<dbReference type="GO" id="GO:0005829">
    <property type="term" value="C:cytosol"/>
    <property type="evidence" value="ECO:0007669"/>
    <property type="project" value="TreeGrafter"/>
</dbReference>
<comment type="catalytic activity">
    <reaction evidence="11 12">
        <text>L-aspartate 4-semialdehyde + pyruvate = (2S,4S)-4-hydroxy-2,3,4,5-tetrahydrodipicolinate + H2O + H(+)</text>
        <dbReference type="Rhea" id="RHEA:34171"/>
        <dbReference type="ChEBI" id="CHEBI:15361"/>
        <dbReference type="ChEBI" id="CHEBI:15377"/>
        <dbReference type="ChEBI" id="CHEBI:15378"/>
        <dbReference type="ChEBI" id="CHEBI:67139"/>
        <dbReference type="ChEBI" id="CHEBI:537519"/>
        <dbReference type="EC" id="4.3.3.7"/>
    </reaction>
</comment>
<reference evidence="17" key="1">
    <citation type="journal article" date="2013" name="Genome Announc.">
        <title>First genome sequence of a syntrophic acetate-oxidizing bacterium, Tepidanaerobacter acetatoxydans strain Re1.</title>
        <authorList>
            <person name="Manzoor S."/>
            <person name="Bongcam-Rudloff E."/>
            <person name="Schnurer A."/>
            <person name="Muller B."/>
        </authorList>
    </citation>
    <scope>NUCLEOTIDE SEQUENCE [LARGE SCALE GENOMIC DNA]</scope>
    <source>
        <strain evidence="17">Re1</strain>
    </source>
</reference>
<keyword evidence="8 12" id="KW-0457">Lysine biosynthesis</keyword>
<dbReference type="PANTHER" id="PTHR12128">
    <property type="entry name" value="DIHYDRODIPICOLINATE SYNTHASE"/>
    <property type="match status" value="1"/>
</dbReference>
<keyword evidence="17" id="KW-1185">Reference proteome</keyword>
<name>F4LRH0_TEPAE</name>
<dbReference type="OrthoDB" id="9782828at2"/>